<dbReference type="RefSeq" id="WP_131593050.1">
    <property type="nucleotide sequence ID" value="NZ_SJSL01000001.1"/>
</dbReference>
<dbReference type="Proteomes" id="UP000293347">
    <property type="component" value="Unassembled WGS sequence"/>
</dbReference>
<dbReference type="AlphaFoldDB" id="A0A4R0NQ47"/>
<organism evidence="2 3">
    <name type="scientific">Pedobacter psychroterrae</name>
    <dbReference type="NCBI Taxonomy" id="2530453"/>
    <lineage>
        <taxon>Bacteria</taxon>
        <taxon>Pseudomonadati</taxon>
        <taxon>Bacteroidota</taxon>
        <taxon>Sphingobacteriia</taxon>
        <taxon>Sphingobacteriales</taxon>
        <taxon>Sphingobacteriaceae</taxon>
        <taxon>Pedobacter</taxon>
    </lineage>
</organism>
<dbReference type="EMBL" id="SJSL01000001">
    <property type="protein sequence ID" value="TCD02936.1"/>
    <property type="molecule type" value="Genomic_DNA"/>
</dbReference>
<evidence type="ECO:0000313" key="2">
    <source>
        <dbReference type="EMBL" id="TCD02936.1"/>
    </source>
</evidence>
<dbReference type="Pfam" id="PF13847">
    <property type="entry name" value="Methyltransf_31"/>
    <property type="match status" value="1"/>
</dbReference>
<dbReference type="Gene3D" id="3.40.50.150">
    <property type="entry name" value="Vaccinia Virus protein VP39"/>
    <property type="match status" value="1"/>
</dbReference>
<gene>
    <name evidence="2" type="ORF">EZ437_02835</name>
</gene>
<dbReference type="PANTHER" id="PTHR43861">
    <property type="entry name" value="TRANS-ACONITATE 2-METHYLTRANSFERASE-RELATED"/>
    <property type="match status" value="1"/>
</dbReference>
<sequence>MAHKISKRLLDNVNLLPLSEGMRILEIGCGPGTAARELANRLHNIHILAIDSSDKAIEQARKSSQKEISAGKLSFQQIAIEDFDIKAGDEKFDLIFAIRVGALDGRHPEKGKLALRNINKALKPDGQLFVDGICQCSTYRPTNEKRHPR</sequence>
<keyword evidence="2" id="KW-0808">Transferase</keyword>
<dbReference type="OrthoDB" id="9789123at2"/>
<protein>
    <submittedName>
        <fullName evidence="2">Class I SAM-dependent methyltransferase</fullName>
    </submittedName>
</protein>
<proteinExistence type="predicted"/>
<accession>A0A4R0NQ47</accession>
<comment type="caution">
    <text evidence="2">The sequence shown here is derived from an EMBL/GenBank/DDBJ whole genome shotgun (WGS) entry which is preliminary data.</text>
</comment>
<dbReference type="CDD" id="cd02440">
    <property type="entry name" value="AdoMet_MTases"/>
    <property type="match status" value="1"/>
</dbReference>
<keyword evidence="2" id="KW-0489">Methyltransferase</keyword>
<dbReference type="SUPFAM" id="SSF53335">
    <property type="entry name" value="S-adenosyl-L-methionine-dependent methyltransferases"/>
    <property type="match status" value="1"/>
</dbReference>
<reference evidence="2 3" key="1">
    <citation type="submission" date="2019-02" db="EMBL/GenBank/DDBJ databases">
        <title>Pedobacter sp. RP-1-14 sp. nov., isolated from Arctic soil.</title>
        <authorList>
            <person name="Dahal R.H."/>
        </authorList>
    </citation>
    <scope>NUCLEOTIDE SEQUENCE [LARGE SCALE GENOMIC DNA]</scope>
    <source>
        <strain evidence="2 3">RP-1-14</strain>
    </source>
</reference>
<name>A0A4R0NQ47_9SPHI</name>
<dbReference type="InterPro" id="IPR025714">
    <property type="entry name" value="Methyltranfer_dom"/>
</dbReference>
<dbReference type="GO" id="GO:0008168">
    <property type="term" value="F:methyltransferase activity"/>
    <property type="evidence" value="ECO:0007669"/>
    <property type="project" value="UniProtKB-KW"/>
</dbReference>
<feature type="domain" description="Methyltransferase" evidence="1">
    <location>
        <begin position="19"/>
        <end position="134"/>
    </location>
</feature>
<dbReference type="GO" id="GO:0032259">
    <property type="term" value="P:methylation"/>
    <property type="evidence" value="ECO:0007669"/>
    <property type="project" value="UniProtKB-KW"/>
</dbReference>
<keyword evidence="3" id="KW-1185">Reference proteome</keyword>
<evidence type="ECO:0000313" key="3">
    <source>
        <dbReference type="Proteomes" id="UP000293347"/>
    </source>
</evidence>
<evidence type="ECO:0000259" key="1">
    <source>
        <dbReference type="Pfam" id="PF13847"/>
    </source>
</evidence>
<dbReference type="InterPro" id="IPR029063">
    <property type="entry name" value="SAM-dependent_MTases_sf"/>
</dbReference>